<gene>
    <name evidence="1" type="ORF">A2188_02910</name>
</gene>
<protein>
    <recommendedName>
        <fullName evidence="3">DUF5667 domain-containing protein</fullName>
    </recommendedName>
</protein>
<name>A0A1F8CLS0_9BACT</name>
<dbReference type="EMBL" id="MGHU01000036">
    <property type="protein sequence ID" value="OGM77006.1"/>
    <property type="molecule type" value="Genomic_DNA"/>
</dbReference>
<evidence type="ECO:0008006" key="3">
    <source>
        <dbReference type="Google" id="ProtNLM"/>
    </source>
</evidence>
<comment type="caution">
    <text evidence="1">The sequence shown here is derived from an EMBL/GenBank/DDBJ whole genome shotgun (WGS) entry which is preliminary data.</text>
</comment>
<organism evidence="1 2">
    <name type="scientific">Candidatus Woesebacteria bacterium RIFOXYA1_FULL_43_9</name>
    <dbReference type="NCBI Taxonomy" id="1802534"/>
    <lineage>
        <taxon>Bacteria</taxon>
        <taxon>Candidatus Woeseibacteriota</taxon>
    </lineage>
</organism>
<accession>A0A1F8CLS0</accession>
<dbReference type="AlphaFoldDB" id="A0A1F8CLS0"/>
<reference evidence="1 2" key="1">
    <citation type="journal article" date="2016" name="Nat. Commun.">
        <title>Thousands of microbial genomes shed light on interconnected biogeochemical processes in an aquifer system.</title>
        <authorList>
            <person name="Anantharaman K."/>
            <person name="Brown C.T."/>
            <person name="Hug L.A."/>
            <person name="Sharon I."/>
            <person name="Castelle C.J."/>
            <person name="Probst A.J."/>
            <person name="Thomas B.C."/>
            <person name="Singh A."/>
            <person name="Wilkins M.J."/>
            <person name="Karaoz U."/>
            <person name="Brodie E.L."/>
            <person name="Williams K.H."/>
            <person name="Hubbard S.S."/>
            <person name="Banfield J.F."/>
        </authorList>
    </citation>
    <scope>NUCLEOTIDE SEQUENCE [LARGE SCALE GENOMIC DNA]</scope>
</reference>
<sequence length="184" mass="20685">MWVFCDYTRSVFKRFVGLPLVISLLLFLAFPALTVKAADPSSFELFWPVVAGKTVGDRFYSLKLFKEKIREVLIPSSLKKAEYNILLSEKRLVEAEKLLMIDENLKGAKETLEMAKIKRHKVFDLLQLAKKAELPGHSDVSSRFVGSLERQLTLVSIMEGKLSGDEKALVLPVAEDIKSLLSGL</sequence>
<dbReference type="Proteomes" id="UP000179241">
    <property type="component" value="Unassembled WGS sequence"/>
</dbReference>
<evidence type="ECO:0000313" key="2">
    <source>
        <dbReference type="Proteomes" id="UP000179241"/>
    </source>
</evidence>
<proteinExistence type="predicted"/>
<evidence type="ECO:0000313" key="1">
    <source>
        <dbReference type="EMBL" id="OGM77006.1"/>
    </source>
</evidence>